<dbReference type="InterPro" id="IPR003737">
    <property type="entry name" value="GlcNAc_PI_deacetylase-related"/>
</dbReference>
<keyword evidence="2" id="KW-1185">Reference proteome</keyword>
<dbReference type="EMBL" id="PVXM01000049">
    <property type="protein sequence ID" value="PRR70295.1"/>
    <property type="molecule type" value="Genomic_DNA"/>
</dbReference>
<dbReference type="Pfam" id="PF02585">
    <property type="entry name" value="PIG-L"/>
    <property type="match status" value="1"/>
</dbReference>
<evidence type="ECO:0000313" key="2">
    <source>
        <dbReference type="Proteomes" id="UP000238415"/>
    </source>
</evidence>
<sequence length="222" mass="25097">MGAKVLVIAPHPDDETLGAGGTLLRHIASGDEVYWCVVTHAFADSTEAYCKERMLMIEKVSRAYGFAKYFLLGFPAAALETVPMRRIIDALSKVIQEIKPEIVYSVGDSDVNTDHDVVYRALMVATKPVYTPFIQEILLYEVPSSTNWAFPEKSVRFQPNIFVDISRFIERKITIMRYFGEEIKTFPHARSEEGVTALAIFRGVQVGITQAEGFRLIRKMIR</sequence>
<dbReference type="Gene3D" id="3.40.50.10320">
    <property type="entry name" value="LmbE-like"/>
    <property type="match status" value="1"/>
</dbReference>
<dbReference type="OrthoDB" id="9815144at2"/>
<comment type="caution">
    <text evidence="1">The sequence shown here is derived from an EMBL/GenBank/DDBJ whole genome shotgun (WGS) entry which is preliminary data.</text>
</comment>
<proteinExistence type="predicted"/>
<evidence type="ECO:0000313" key="1">
    <source>
        <dbReference type="EMBL" id="PRR70295.1"/>
    </source>
</evidence>
<name>A0A2T0AN38_9FIRM</name>
<dbReference type="InterPro" id="IPR024078">
    <property type="entry name" value="LmbE-like_dom_sf"/>
</dbReference>
<reference evidence="1 2" key="1">
    <citation type="submission" date="2018-03" db="EMBL/GenBank/DDBJ databases">
        <title>Genome sequence of Moorella humiferrea DSM 23265.</title>
        <authorList>
            <person name="Poehlein A."/>
            <person name="Daniel R."/>
        </authorList>
    </citation>
    <scope>NUCLEOTIDE SEQUENCE [LARGE SCALE GENOMIC DNA]</scope>
    <source>
        <strain evidence="1 2">DSM 23265</strain>
    </source>
</reference>
<gene>
    <name evidence="1" type="ORF">MOHU_20860</name>
</gene>
<protein>
    <submittedName>
        <fullName evidence="1">Glucosamine-6-phosphate deaminase-like protein</fullName>
    </submittedName>
</protein>
<dbReference type="Proteomes" id="UP000238415">
    <property type="component" value="Unassembled WGS sequence"/>
</dbReference>
<dbReference type="SUPFAM" id="SSF102588">
    <property type="entry name" value="LmbE-like"/>
    <property type="match status" value="1"/>
</dbReference>
<organism evidence="1 2">
    <name type="scientific">Neomoorella humiferrea</name>
    <dbReference type="NCBI Taxonomy" id="676965"/>
    <lineage>
        <taxon>Bacteria</taxon>
        <taxon>Bacillati</taxon>
        <taxon>Bacillota</taxon>
        <taxon>Clostridia</taxon>
        <taxon>Neomoorellales</taxon>
        <taxon>Neomoorellaceae</taxon>
        <taxon>Neomoorella</taxon>
    </lineage>
</organism>
<accession>A0A2T0AN38</accession>
<dbReference type="RefSeq" id="WP_106006005.1">
    <property type="nucleotide sequence ID" value="NZ_CP136419.1"/>
</dbReference>
<dbReference type="AlphaFoldDB" id="A0A2T0AN38"/>